<reference evidence="1 2" key="1">
    <citation type="journal article" date="2019" name="Mol. Ecol. Resour.">
        <title>Improving Illumina assemblies with Hi-C and long reads: an example with the North African dromedary.</title>
        <authorList>
            <person name="Elbers J.P."/>
            <person name="Rogers M.F."/>
            <person name="Perelman P.L."/>
            <person name="Proskuryakova A.A."/>
            <person name="Serdyukova N.A."/>
            <person name="Johnson W.E."/>
            <person name="Horin P."/>
            <person name="Corander J."/>
            <person name="Murphy D."/>
            <person name="Burger P.A."/>
        </authorList>
    </citation>
    <scope>NUCLEOTIDE SEQUENCE [LARGE SCALE GENOMIC DNA]</scope>
    <source>
        <strain evidence="1">Drom800</strain>
        <tissue evidence="1">Blood</tissue>
    </source>
</reference>
<protein>
    <submittedName>
        <fullName evidence="1">Heterogeneous nuclear ribonucleoprotein M</fullName>
    </submittedName>
</protein>
<proteinExistence type="predicted"/>
<evidence type="ECO:0000313" key="2">
    <source>
        <dbReference type="Proteomes" id="UP000299084"/>
    </source>
</evidence>
<gene>
    <name evidence="1" type="ORF">Cadr_000026907</name>
</gene>
<dbReference type="AlphaFoldDB" id="A0A5N4C5L7"/>
<dbReference type="Proteomes" id="UP000299084">
    <property type="component" value="Unassembled WGS sequence"/>
</dbReference>
<organism evidence="1 2">
    <name type="scientific">Camelus dromedarius</name>
    <name type="common">Dromedary</name>
    <name type="synonym">Arabian camel</name>
    <dbReference type="NCBI Taxonomy" id="9838"/>
    <lineage>
        <taxon>Eukaryota</taxon>
        <taxon>Metazoa</taxon>
        <taxon>Chordata</taxon>
        <taxon>Craniata</taxon>
        <taxon>Vertebrata</taxon>
        <taxon>Euteleostomi</taxon>
        <taxon>Mammalia</taxon>
        <taxon>Eutheria</taxon>
        <taxon>Laurasiatheria</taxon>
        <taxon>Artiodactyla</taxon>
        <taxon>Tylopoda</taxon>
        <taxon>Camelidae</taxon>
        <taxon>Camelus</taxon>
    </lineage>
</organism>
<dbReference type="GO" id="GO:1990904">
    <property type="term" value="C:ribonucleoprotein complex"/>
    <property type="evidence" value="ECO:0007669"/>
    <property type="project" value="UniProtKB-KW"/>
</dbReference>
<sequence length="72" mass="7848">MGPSIDRIRGAGMECMVERMDSGMERMGPLGLYHMASSIEHMGQTTERFGSVVERMGASMGFGLECMATLID</sequence>
<keyword evidence="1" id="KW-0687">Ribonucleoprotein</keyword>
<evidence type="ECO:0000313" key="1">
    <source>
        <dbReference type="EMBL" id="KAB1254181.1"/>
    </source>
</evidence>
<name>A0A5N4C5L7_CAMDR</name>
<accession>A0A5N4C5L7</accession>
<dbReference type="EMBL" id="JWIN03000035">
    <property type="protein sequence ID" value="KAB1254181.1"/>
    <property type="molecule type" value="Genomic_DNA"/>
</dbReference>
<keyword evidence="2" id="KW-1185">Reference proteome</keyword>
<comment type="caution">
    <text evidence="1">The sequence shown here is derived from an EMBL/GenBank/DDBJ whole genome shotgun (WGS) entry which is preliminary data.</text>
</comment>